<accession>A0A8J6Q2N9</accession>
<keyword evidence="1" id="KW-1133">Transmembrane helix</keyword>
<dbReference type="Proteomes" id="UP000600588">
    <property type="component" value="Unassembled WGS sequence"/>
</dbReference>
<dbReference type="Pfam" id="PF19578">
    <property type="entry name" value="DUF6090"/>
    <property type="match status" value="1"/>
</dbReference>
<keyword evidence="3" id="KW-1185">Reference proteome</keyword>
<keyword evidence="1" id="KW-0812">Transmembrane</keyword>
<dbReference type="EMBL" id="JACVXB010000003">
    <property type="protein sequence ID" value="MBD0832414.1"/>
    <property type="molecule type" value="Genomic_DNA"/>
</dbReference>
<evidence type="ECO:0000313" key="2">
    <source>
        <dbReference type="EMBL" id="MBD0832414.1"/>
    </source>
</evidence>
<proteinExistence type="predicted"/>
<feature type="transmembrane region" description="Helical" evidence="1">
    <location>
        <begin position="21"/>
        <end position="42"/>
    </location>
</feature>
<sequence>MLKLFRNIRRSLINEGNTNRYLKYAFGEIVLVVIGILIALQINNWNEVRKNHNEEKVILKSLQENLVLAKKHSELLILNEKQLKTSLLLVLNINYTSQNAEITIISDSIFNDALWNLESDLPILNIYNNLKFTNKLSLIRNLRLKEKFANFEADLKELDNMIEDRLNVQQIRIDAIVENDLNFVPLIKSNVPEINIENESKNDYSQILNNRRIRNLLSIKLTMTQDVIKYRETLNNEIKSLITAITSELKKLK</sequence>
<organism evidence="2 3">
    <name type="scientific">Aestuariibaculum sediminum</name>
    <dbReference type="NCBI Taxonomy" id="2770637"/>
    <lineage>
        <taxon>Bacteria</taxon>
        <taxon>Pseudomonadati</taxon>
        <taxon>Bacteroidota</taxon>
        <taxon>Flavobacteriia</taxon>
        <taxon>Flavobacteriales</taxon>
        <taxon>Flavobacteriaceae</taxon>
    </lineage>
</organism>
<reference evidence="2 3" key="1">
    <citation type="submission" date="2020-09" db="EMBL/GenBank/DDBJ databases">
        <title>TT11 complete genome.</title>
        <authorList>
            <person name="Wu Z."/>
        </authorList>
    </citation>
    <scope>NUCLEOTIDE SEQUENCE [LARGE SCALE GENOMIC DNA]</scope>
    <source>
        <strain evidence="2 3">TT11</strain>
    </source>
</reference>
<evidence type="ECO:0000256" key="1">
    <source>
        <dbReference type="SAM" id="Phobius"/>
    </source>
</evidence>
<name>A0A8J6Q2N9_9FLAO</name>
<dbReference type="RefSeq" id="WP_188230192.1">
    <property type="nucleotide sequence ID" value="NZ_JACVXB010000003.1"/>
</dbReference>
<evidence type="ECO:0000313" key="3">
    <source>
        <dbReference type="Proteomes" id="UP000600588"/>
    </source>
</evidence>
<dbReference type="AlphaFoldDB" id="A0A8J6Q2N9"/>
<comment type="caution">
    <text evidence="2">The sequence shown here is derived from an EMBL/GenBank/DDBJ whole genome shotgun (WGS) entry which is preliminary data.</text>
</comment>
<dbReference type="InterPro" id="IPR045749">
    <property type="entry name" value="DUF6090"/>
</dbReference>
<keyword evidence="1" id="KW-0472">Membrane</keyword>
<protein>
    <submittedName>
        <fullName evidence="2">Uncharacterized protein</fullName>
    </submittedName>
</protein>
<gene>
    <name evidence="2" type="ORF">ICJ83_09740</name>
</gene>